<dbReference type="OrthoDB" id="2963168at2759"/>
<name>A0A9N9HEM7_9GLOM</name>
<dbReference type="Gene3D" id="3.30.420.40">
    <property type="match status" value="1"/>
</dbReference>
<dbReference type="EMBL" id="CAJVQA010008957">
    <property type="protein sequence ID" value="CAG8679289.1"/>
    <property type="molecule type" value="Genomic_DNA"/>
</dbReference>
<reference evidence="3" key="1">
    <citation type="submission" date="2021-06" db="EMBL/GenBank/DDBJ databases">
        <authorList>
            <person name="Kallberg Y."/>
            <person name="Tangrot J."/>
            <person name="Rosling A."/>
        </authorList>
    </citation>
    <scope>NUCLEOTIDE SEQUENCE</scope>
    <source>
        <strain evidence="3">FL966</strain>
    </source>
</reference>
<dbReference type="SUPFAM" id="SSF56112">
    <property type="entry name" value="Protein kinase-like (PK-like)"/>
    <property type="match status" value="1"/>
</dbReference>
<dbReference type="InterPro" id="IPR017441">
    <property type="entry name" value="Protein_kinase_ATP_BS"/>
</dbReference>
<protein>
    <submittedName>
        <fullName evidence="3">3691_t:CDS:1</fullName>
    </submittedName>
</protein>
<dbReference type="AlphaFoldDB" id="A0A9N9HEM7"/>
<dbReference type="GO" id="GO:0005524">
    <property type="term" value="F:ATP binding"/>
    <property type="evidence" value="ECO:0007669"/>
    <property type="project" value="UniProtKB-UniRule"/>
</dbReference>
<feature type="binding site" evidence="1">
    <location>
        <position position="51"/>
    </location>
    <ligand>
        <name>ATP</name>
        <dbReference type="ChEBI" id="CHEBI:30616"/>
    </ligand>
</feature>
<dbReference type="InterPro" id="IPR000719">
    <property type="entry name" value="Prot_kinase_dom"/>
</dbReference>
<sequence>MSNWIEVAIEKKDIKSFKYDSFKNWEVIGRGGFGTVYSAYSEDDKKIVALKGLNYDSTNNSTRSTFGGTCAFSDPKYLENPFLFKRDKPSDIYSLGVLFWELSSGVPPFKDIADTIQISFIVISGDREDPVNETPIDFLNIYTNAWNGDPNLRPSITKIIDNLDNIKMDLILSEQGQDFIPNKQDIGLNEPCTISSEEVIIDVFDIRPEHEGFKTNTALAYNENLQVVAWGRPALSKEPTRKKAPKFKSVELFMLHLANLEENNMPSLLPGLDIKTVITDYLCEMNKLIKQTLSSRWPNMQYPQQVRFVLPVPDEWDNEAKTIMRGCMHKAGYLDNRDSENIVFITESEAATNYCMKSLNEPNLLASFLIVDCEGEIVTVITRTLLPGMRVGEVTERNSDRCGSFHVDHEFLMFLGQQLGLDAMKKLKENHYTQMQYLIQEFFCSKVKFSFNGNPKEYTTKELDIEFYCPAVVQYVTGQNKEQMEKCEWEIELDFQTVKDMFDPVIKKIIDLIQRQLTLTRRKCAAMFLIGEFNENRYLQTQIQQHFTAQIPTIIVANQPIAAIERSALEYGLNMDVVPTRVLKYCYGIEVSGKWEMGDPPERRTPSGCISQFYRLALKGIEVGVDQKFYYTFEVGMNQTEKIINVFITPDNNAEYCDEDGMEMLGTIKIDLSDSRRQRKLMELILTFGVAEVIATVVNKRTGQLYYKCTFRLAV</sequence>
<dbReference type="InterPro" id="IPR011009">
    <property type="entry name" value="Kinase-like_dom_sf"/>
</dbReference>
<evidence type="ECO:0000313" key="4">
    <source>
        <dbReference type="Proteomes" id="UP000789759"/>
    </source>
</evidence>
<evidence type="ECO:0000259" key="2">
    <source>
        <dbReference type="PROSITE" id="PS50011"/>
    </source>
</evidence>
<dbReference type="Proteomes" id="UP000789759">
    <property type="component" value="Unassembled WGS sequence"/>
</dbReference>
<organism evidence="3 4">
    <name type="scientific">Cetraspora pellucida</name>
    <dbReference type="NCBI Taxonomy" id="1433469"/>
    <lineage>
        <taxon>Eukaryota</taxon>
        <taxon>Fungi</taxon>
        <taxon>Fungi incertae sedis</taxon>
        <taxon>Mucoromycota</taxon>
        <taxon>Glomeromycotina</taxon>
        <taxon>Glomeromycetes</taxon>
        <taxon>Diversisporales</taxon>
        <taxon>Gigasporaceae</taxon>
        <taxon>Cetraspora</taxon>
    </lineage>
</organism>
<evidence type="ECO:0000256" key="1">
    <source>
        <dbReference type="PROSITE-ProRule" id="PRU10141"/>
    </source>
</evidence>
<keyword evidence="1" id="KW-0067">ATP-binding</keyword>
<dbReference type="PROSITE" id="PS50011">
    <property type="entry name" value="PROTEIN_KINASE_DOM"/>
    <property type="match status" value="1"/>
</dbReference>
<keyword evidence="4" id="KW-1185">Reference proteome</keyword>
<dbReference type="InterPro" id="IPR001245">
    <property type="entry name" value="Ser-Thr/Tyr_kinase_cat_dom"/>
</dbReference>
<accession>A0A9N9HEM7</accession>
<comment type="caution">
    <text evidence="3">The sequence shown here is derived from an EMBL/GenBank/DDBJ whole genome shotgun (WGS) entry which is preliminary data.</text>
</comment>
<gene>
    <name evidence="3" type="ORF">CPELLU_LOCUS10692</name>
</gene>
<feature type="domain" description="Protein kinase" evidence="2">
    <location>
        <begin position="1"/>
        <end position="171"/>
    </location>
</feature>
<keyword evidence="1" id="KW-0547">Nucleotide-binding</keyword>
<proteinExistence type="predicted"/>
<dbReference type="GO" id="GO:0004672">
    <property type="term" value="F:protein kinase activity"/>
    <property type="evidence" value="ECO:0007669"/>
    <property type="project" value="InterPro"/>
</dbReference>
<evidence type="ECO:0000313" key="3">
    <source>
        <dbReference type="EMBL" id="CAG8679289.1"/>
    </source>
</evidence>
<dbReference type="Pfam" id="PF07714">
    <property type="entry name" value="PK_Tyr_Ser-Thr"/>
    <property type="match status" value="1"/>
</dbReference>
<dbReference type="Gene3D" id="1.10.510.10">
    <property type="entry name" value="Transferase(Phosphotransferase) domain 1"/>
    <property type="match status" value="2"/>
</dbReference>
<dbReference type="PANTHER" id="PTHR14187:SF5">
    <property type="entry name" value="HEAT SHOCK 70 KDA PROTEIN 12A"/>
    <property type="match status" value="1"/>
</dbReference>
<dbReference type="PANTHER" id="PTHR14187">
    <property type="entry name" value="ALPHA KINASE/ELONGATION FACTOR 2 KINASE"/>
    <property type="match status" value="1"/>
</dbReference>
<dbReference type="PROSITE" id="PS00107">
    <property type="entry name" value="PROTEIN_KINASE_ATP"/>
    <property type="match status" value="1"/>
</dbReference>